<comment type="subunit">
    <text evidence="5">Component of the eukaryotic translation initiation factor 3 (eIF-3) complex.</text>
</comment>
<sequence length="289" mass="31871">MPPNFETTNWADEVEDDGVPSVPPPTTKYENDFKIITEHKLNDDDKLVKVVRTYKTEKRIVSKTVALRKAWAKFGDSESDAAGPSPATTIIAEDVFMQYLSSKEEDNKSDENALDKLKSMAEKSVMKCRSCNGNHWTSKCPFKDTLLGGPNNVMDDKKPSNPAAGPGGAAEMSKPTGSRYVPPSMRDGGNKKGDSMYGQRRDDTAAIRISNLSESTTDYDLEELVKPFGAIQKIYLAKESTTNACKGFAYVHYKSRSDAARAIQHLNGHGYDHLILSVDWSKPPAHSNS</sequence>
<dbReference type="GO" id="GO:0005852">
    <property type="term" value="C:eukaryotic translation initiation factor 3 complex"/>
    <property type="evidence" value="ECO:0007669"/>
    <property type="project" value="UniProtKB-UniRule"/>
</dbReference>
<evidence type="ECO:0000256" key="3">
    <source>
        <dbReference type="ARBA" id="ARBA00022884"/>
    </source>
</evidence>
<evidence type="ECO:0000256" key="6">
    <source>
        <dbReference type="PROSITE-ProRule" id="PRU00176"/>
    </source>
</evidence>
<keyword evidence="3 6" id="KW-0694">RNA-binding</keyword>
<feature type="compositionally biased region" description="Polar residues" evidence="7">
    <location>
        <begin position="1"/>
        <end position="10"/>
    </location>
</feature>
<dbReference type="PROSITE" id="PS50102">
    <property type="entry name" value="RRM"/>
    <property type="match status" value="1"/>
</dbReference>
<gene>
    <name evidence="9" type="ORF">TBRA_LOCUS5032</name>
</gene>
<feature type="compositionally biased region" description="Basic and acidic residues" evidence="7">
    <location>
        <begin position="188"/>
        <end position="202"/>
    </location>
</feature>
<dbReference type="GO" id="GO:0003743">
    <property type="term" value="F:translation initiation factor activity"/>
    <property type="evidence" value="ECO:0007669"/>
    <property type="project" value="UniProtKB-UniRule"/>
</dbReference>
<dbReference type="GO" id="GO:0003723">
    <property type="term" value="F:RNA binding"/>
    <property type="evidence" value="ECO:0007669"/>
    <property type="project" value="UniProtKB-UniRule"/>
</dbReference>
<dbReference type="GO" id="GO:0016282">
    <property type="term" value="C:eukaryotic 43S preinitiation complex"/>
    <property type="evidence" value="ECO:0007669"/>
    <property type="project" value="UniProtKB-UniRule"/>
</dbReference>
<dbReference type="SMART" id="SM00360">
    <property type="entry name" value="RRM"/>
    <property type="match status" value="1"/>
</dbReference>
<evidence type="ECO:0000259" key="8">
    <source>
        <dbReference type="PROSITE" id="PS50102"/>
    </source>
</evidence>
<evidence type="ECO:0000256" key="7">
    <source>
        <dbReference type="SAM" id="MobiDB-lite"/>
    </source>
</evidence>
<dbReference type="AlphaFoldDB" id="A0A6H5I8Q4"/>
<evidence type="ECO:0000256" key="1">
    <source>
        <dbReference type="ARBA" id="ARBA00022490"/>
    </source>
</evidence>
<proteinExistence type="inferred from homology"/>
<evidence type="ECO:0000313" key="9">
    <source>
        <dbReference type="EMBL" id="CAB0033112.1"/>
    </source>
</evidence>
<dbReference type="InterPro" id="IPR024675">
    <property type="entry name" value="eIF3g_N"/>
</dbReference>
<comment type="subcellular location">
    <subcellularLocation>
        <location evidence="5">Cytoplasm</location>
    </subcellularLocation>
</comment>
<dbReference type="CDD" id="cd12408">
    <property type="entry name" value="RRM_eIF3G_like"/>
    <property type="match status" value="1"/>
</dbReference>
<dbReference type="Pfam" id="PF12353">
    <property type="entry name" value="eIF3g"/>
    <property type="match status" value="1"/>
</dbReference>
<dbReference type="Proteomes" id="UP000479190">
    <property type="component" value="Unassembled WGS sequence"/>
</dbReference>
<keyword evidence="4 5" id="KW-0648">Protein biosynthesis</keyword>
<dbReference type="CDD" id="cd12933">
    <property type="entry name" value="eIF3G"/>
    <property type="match status" value="1"/>
</dbReference>
<protein>
    <recommendedName>
        <fullName evidence="5">Eukaryotic translation initiation factor 3 subunit G</fullName>
        <shortName evidence="5">eIF3g</shortName>
    </recommendedName>
    <alternativeName>
        <fullName evidence="5">Eukaryotic translation initiation factor 3 RNA-binding subunit</fullName>
        <shortName evidence="5">eIF-3 RNA-binding subunit</shortName>
    </alternativeName>
    <alternativeName>
        <fullName evidence="5">Eukaryotic translation initiation factor 3 subunit 4</fullName>
    </alternativeName>
</protein>
<dbReference type="InterPro" id="IPR000504">
    <property type="entry name" value="RRM_dom"/>
</dbReference>
<evidence type="ECO:0000256" key="2">
    <source>
        <dbReference type="ARBA" id="ARBA00022540"/>
    </source>
</evidence>
<dbReference type="HAMAP" id="MF_03006">
    <property type="entry name" value="eIF3g"/>
    <property type="match status" value="1"/>
</dbReference>
<name>A0A6H5I8Q4_9HYME</name>
<dbReference type="Gene3D" id="3.30.70.330">
    <property type="match status" value="1"/>
</dbReference>
<dbReference type="InterPro" id="IPR035979">
    <property type="entry name" value="RBD_domain_sf"/>
</dbReference>
<keyword evidence="2 5" id="KW-0396">Initiation factor</keyword>
<comment type="function">
    <text evidence="5">RNA-binding component of the eukaryotic translation initiation factor 3 (eIF-3) complex, which is involved in protein synthesis of a specialized repertoire of mRNAs and, together with other initiation factors, stimulates binding of mRNA and methionyl-tRNAi to the 40S ribosome. The eIF-3 complex specifically targets and initiates translation of a subset of mRNAs involved in cell proliferation. This subunit can bind 18S rRNA.</text>
</comment>
<dbReference type="InterPro" id="IPR012677">
    <property type="entry name" value="Nucleotide-bd_a/b_plait_sf"/>
</dbReference>
<keyword evidence="10" id="KW-1185">Reference proteome</keyword>
<dbReference type="GO" id="GO:0033290">
    <property type="term" value="C:eukaryotic 48S preinitiation complex"/>
    <property type="evidence" value="ECO:0007669"/>
    <property type="project" value="UniProtKB-UniRule"/>
</dbReference>
<dbReference type="InterPro" id="IPR017334">
    <property type="entry name" value="eIF3_g"/>
</dbReference>
<dbReference type="SUPFAM" id="SSF54928">
    <property type="entry name" value="RNA-binding domain, RBD"/>
    <property type="match status" value="1"/>
</dbReference>
<organism evidence="9 10">
    <name type="scientific">Trichogramma brassicae</name>
    <dbReference type="NCBI Taxonomy" id="86971"/>
    <lineage>
        <taxon>Eukaryota</taxon>
        <taxon>Metazoa</taxon>
        <taxon>Ecdysozoa</taxon>
        <taxon>Arthropoda</taxon>
        <taxon>Hexapoda</taxon>
        <taxon>Insecta</taxon>
        <taxon>Pterygota</taxon>
        <taxon>Neoptera</taxon>
        <taxon>Endopterygota</taxon>
        <taxon>Hymenoptera</taxon>
        <taxon>Apocrita</taxon>
        <taxon>Proctotrupomorpha</taxon>
        <taxon>Chalcidoidea</taxon>
        <taxon>Trichogrammatidae</taxon>
        <taxon>Trichogramma</taxon>
    </lineage>
</organism>
<evidence type="ECO:0000256" key="5">
    <source>
        <dbReference type="HAMAP-Rule" id="MF_03006"/>
    </source>
</evidence>
<dbReference type="OrthoDB" id="639027at2759"/>
<dbReference type="Pfam" id="PF00076">
    <property type="entry name" value="RRM_1"/>
    <property type="match status" value="1"/>
</dbReference>
<dbReference type="PANTHER" id="PTHR10352">
    <property type="entry name" value="EUKARYOTIC TRANSLATION INITIATION FACTOR 3 SUBUNIT G"/>
    <property type="match status" value="1"/>
</dbReference>
<comment type="similarity">
    <text evidence="5">Belongs to the eIF-3 subunit G family.</text>
</comment>
<evidence type="ECO:0000313" key="10">
    <source>
        <dbReference type="Proteomes" id="UP000479190"/>
    </source>
</evidence>
<dbReference type="PIRSF" id="PIRSF037949">
    <property type="entry name" value="Transl_init_eIF-3_RNA-bind"/>
    <property type="match status" value="1"/>
</dbReference>
<dbReference type="InterPro" id="IPR034240">
    <property type="entry name" value="eIF3G_RRM"/>
</dbReference>
<feature type="region of interest" description="Disordered" evidence="7">
    <location>
        <begin position="1"/>
        <end position="27"/>
    </location>
</feature>
<keyword evidence="1 5" id="KW-0963">Cytoplasm</keyword>
<feature type="region of interest" description="Disordered" evidence="7">
    <location>
        <begin position="151"/>
        <end position="202"/>
    </location>
</feature>
<dbReference type="EMBL" id="CADCXV010000699">
    <property type="protein sequence ID" value="CAB0033112.1"/>
    <property type="molecule type" value="Genomic_DNA"/>
</dbReference>
<evidence type="ECO:0000256" key="4">
    <source>
        <dbReference type="ARBA" id="ARBA00022917"/>
    </source>
</evidence>
<dbReference type="GO" id="GO:0001732">
    <property type="term" value="P:formation of cytoplasmic translation initiation complex"/>
    <property type="evidence" value="ECO:0007669"/>
    <property type="project" value="UniProtKB-UniRule"/>
</dbReference>
<reference evidence="9 10" key="1">
    <citation type="submission" date="2020-02" db="EMBL/GenBank/DDBJ databases">
        <authorList>
            <person name="Ferguson B K."/>
        </authorList>
    </citation>
    <scope>NUCLEOTIDE SEQUENCE [LARGE SCALE GENOMIC DNA]</scope>
</reference>
<accession>A0A6H5I8Q4</accession>
<feature type="domain" description="RRM" evidence="8">
    <location>
        <begin position="205"/>
        <end position="283"/>
    </location>
</feature>